<organism evidence="5">
    <name type="scientific">Pseudogymnoascus destructans</name>
    <dbReference type="NCBI Taxonomy" id="655981"/>
    <lineage>
        <taxon>Eukaryota</taxon>
        <taxon>Fungi</taxon>
        <taxon>Dikarya</taxon>
        <taxon>Ascomycota</taxon>
        <taxon>Pezizomycotina</taxon>
        <taxon>Leotiomycetes</taxon>
        <taxon>Thelebolales</taxon>
        <taxon>Thelebolaceae</taxon>
        <taxon>Pseudogymnoascus</taxon>
    </lineage>
</organism>
<dbReference type="Pfam" id="PF08699">
    <property type="entry name" value="ArgoL1"/>
    <property type="match status" value="1"/>
</dbReference>
<dbReference type="InterPro" id="IPR012337">
    <property type="entry name" value="RNaseH-like_sf"/>
</dbReference>
<dbReference type="SMART" id="SM00949">
    <property type="entry name" value="PAZ"/>
    <property type="match status" value="1"/>
</dbReference>
<dbReference type="Proteomes" id="UP000077154">
    <property type="component" value="Unassembled WGS sequence"/>
</dbReference>
<sequence length="926" mass="102835">MSGYNDRGGYRDRGGYQDRGGRDHQRRDRSRSPGREGGPRGDRFREPRGGGGRGGYQGNTPGDAPRSNLPELPNDVPIPEGARQVPYPDLQVRGTVGEKVMVQVNHHTIESLPTKAIYQYEFRFRVPEDSQLKGSDKVSSQQLARVLMTKAVATFLKEDFVFDGVSLGWSPHVIVPVGTAETNVVELEKRRDGKPNSVEVSVRSTGVLPVGTLVGYIQGGKFDLNPAGNESIENILKWIQAVFRKDPATRFITRPNSSAYFDRSPETTMMLRSTKNVLEARRGVFQSMQLRFGRITLNIDTATTPFWVPGVCLIDTACALMGTQTGRLEGDFLSNPEKFFVSCGRLRGSFFNIRHLTSSKKDKKIRLTGFSQRNAMESTFEERAGDDESTTQTTSVSDYFERKYNIKLQFPRLPLASTRFGDFPLEVCFSADGERYKEVLQGQETADFIKFATAPAYERKKQIQHGLRLLSHHDVPTIAAHGFKVNTDMMSVKARILPAPRLTYGGNRPMTPRDGRWNLRGLKFLRPSTIKSWVIVYVPARQPLDNNQLERFGSEMVRSFTDCGMTVPREGPPIIVGNPFGNLTLVVKDSVARAHNKFGVPPDVIFIILQGASVPIYKTLKAGLDVHIGIASQVMLQEKALSGRGSAQYLANIAMKVNVKLGGTNCIAEEPLFKAGRCMLLGGDISHAAPGALRSVNPPPSTAALVGTWDRECTAYTAVASIQESLLGSIANVKPMMAELLKRYAEKNNGLYPQHIVYYRDGVSESEFQSIKTEEGLKLRELCQELGAQAKITIIVAIKRHHTRFFADRDIASKLGNVPCGTVVENSSTINDAFIIAHPDLQGTKRPTRYVTIVDENNMGADAFQRLTFNLCSSYARATTSVAVCPPVYYADQACERARLHLMDADDGKMRHGPVHANLRWNMYWQ</sequence>
<dbReference type="eggNOG" id="KOG1041">
    <property type="taxonomic scope" value="Eukaryota"/>
</dbReference>
<dbReference type="SUPFAM" id="SSF101690">
    <property type="entry name" value="PAZ domain"/>
    <property type="match status" value="1"/>
</dbReference>
<dbReference type="OrthoDB" id="10252740at2759"/>
<dbReference type="Pfam" id="PF16487">
    <property type="entry name" value="ArgoMid"/>
    <property type="match status" value="1"/>
</dbReference>
<accession>A0A177AKD9</accession>
<evidence type="ECO:0008006" key="6">
    <source>
        <dbReference type="Google" id="ProtNLM"/>
    </source>
</evidence>
<dbReference type="Pfam" id="PF02171">
    <property type="entry name" value="Piwi"/>
    <property type="match status" value="1"/>
</dbReference>
<dbReference type="PROSITE" id="PS50822">
    <property type="entry name" value="PIWI"/>
    <property type="match status" value="1"/>
</dbReference>
<feature type="compositionally biased region" description="Basic and acidic residues" evidence="2">
    <location>
        <begin position="8"/>
        <end position="48"/>
    </location>
</feature>
<evidence type="ECO:0000259" key="4">
    <source>
        <dbReference type="PROSITE" id="PS50822"/>
    </source>
</evidence>
<dbReference type="Pfam" id="PF16488">
    <property type="entry name" value="ArgoL2"/>
    <property type="match status" value="1"/>
</dbReference>
<dbReference type="GeneID" id="36285137"/>
<evidence type="ECO:0000259" key="3">
    <source>
        <dbReference type="PROSITE" id="PS50821"/>
    </source>
</evidence>
<dbReference type="InterPro" id="IPR003100">
    <property type="entry name" value="PAZ_dom"/>
</dbReference>
<dbReference type="InterPro" id="IPR032472">
    <property type="entry name" value="ArgoL2"/>
</dbReference>
<dbReference type="InterPro" id="IPR032473">
    <property type="entry name" value="Argonaute_Mid_dom"/>
</dbReference>
<dbReference type="RefSeq" id="XP_024326908.1">
    <property type="nucleotide sequence ID" value="XM_024465721.1"/>
</dbReference>
<protein>
    <recommendedName>
        <fullName evidence="6">Piwi domain-containing protein</fullName>
    </recommendedName>
</protein>
<dbReference type="EMBL" id="KV441389">
    <property type="protein sequence ID" value="OAF61634.1"/>
    <property type="molecule type" value="Genomic_DNA"/>
</dbReference>
<gene>
    <name evidence="5" type="ORF">VC83_02051</name>
</gene>
<dbReference type="Gene3D" id="2.170.260.10">
    <property type="entry name" value="paz domain"/>
    <property type="match status" value="1"/>
</dbReference>
<dbReference type="AlphaFoldDB" id="A0A177AKD9"/>
<dbReference type="SMART" id="SM00950">
    <property type="entry name" value="Piwi"/>
    <property type="match status" value="1"/>
</dbReference>
<dbReference type="CDD" id="cd02846">
    <property type="entry name" value="PAZ_argonaute_like"/>
    <property type="match status" value="1"/>
</dbReference>
<dbReference type="PROSITE" id="PS50821">
    <property type="entry name" value="PAZ"/>
    <property type="match status" value="1"/>
</dbReference>
<proteinExistence type="inferred from homology"/>
<dbReference type="GO" id="GO:0003723">
    <property type="term" value="F:RNA binding"/>
    <property type="evidence" value="ECO:0007669"/>
    <property type="project" value="InterPro"/>
</dbReference>
<feature type="domain" description="PAZ" evidence="3">
    <location>
        <begin position="336"/>
        <end position="432"/>
    </location>
</feature>
<dbReference type="Gene3D" id="3.30.420.10">
    <property type="entry name" value="Ribonuclease H-like superfamily/Ribonuclease H"/>
    <property type="match status" value="1"/>
</dbReference>
<dbReference type="VEuPathDB" id="FungiDB:GMDG_01433"/>
<feature type="domain" description="Piwi" evidence="4">
    <location>
        <begin position="604"/>
        <end position="903"/>
    </location>
</feature>
<dbReference type="SMART" id="SM01163">
    <property type="entry name" value="DUF1785"/>
    <property type="match status" value="1"/>
</dbReference>
<dbReference type="InterPro" id="IPR003165">
    <property type="entry name" value="Piwi"/>
</dbReference>
<dbReference type="InterPro" id="IPR014811">
    <property type="entry name" value="ArgoL1"/>
</dbReference>
<dbReference type="SUPFAM" id="SSF53098">
    <property type="entry name" value="Ribonuclease H-like"/>
    <property type="match status" value="1"/>
</dbReference>
<dbReference type="Pfam" id="PF16486">
    <property type="entry name" value="ArgoN"/>
    <property type="match status" value="1"/>
</dbReference>
<dbReference type="InterPro" id="IPR036085">
    <property type="entry name" value="PAZ_dom_sf"/>
</dbReference>
<dbReference type="InterPro" id="IPR036397">
    <property type="entry name" value="RNaseH_sf"/>
</dbReference>
<evidence type="ECO:0000256" key="2">
    <source>
        <dbReference type="SAM" id="MobiDB-lite"/>
    </source>
</evidence>
<dbReference type="Pfam" id="PF02170">
    <property type="entry name" value="PAZ"/>
    <property type="match status" value="1"/>
</dbReference>
<name>A0A177AKD9_9PEZI</name>
<feature type="region of interest" description="Disordered" evidence="2">
    <location>
        <begin position="1"/>
        <end position="87"/>
    </location>
</feature>
<dbReference type="Gene3D" id="3.40.50.2300">
    <property type="match status" value="1"/>
</dbReference>
<reference evidence="5" key="1">
    <citation type="submission" date="2016-03" db="EMBL/GenBank/DDBJ databases">
        <title>Updated assembly of Pseudogymnoascus destructans, the fungus causing white-nose syndrome of bats.</title>
        <authorList>
            <person name="Palmer J.M."/>
            <person name="Drees K.P."/>
            <person name="Foster J.T."/>
            <person name="Lindner D.L."/>
        </authorList>
    </citation>
    <scope>NUCLEOTIDE SEQUENCE [LARGE SCALE GENOMIC DNA]</scope>
    <source>
        <strain evidence="5">20631-21</strain>
    </source>
</reference>
<evidence type="ECO:0000313" key="5">
    <source>
        <dbReference type="EMBL" id="OAF61634.1"/>
    </source>
</evidence>
<dbReference type="InterPro" id="IPR032474">
    <property type="entry name" value="Argonaute_N"/>
</dbReference>
<evidence type="ECO:0000256" key="1">
    <source>
        <dbReference type="RuleBase" id="RU361178"/>
    </source>
</evidence>
<dbReference type="PANTHER" id="PTHR22891">
    <property type="entry name" value="EUKARYOTIC TRANSLATION INITIATION FACTOR 2C"/>
    <property type="match status" value="1"/>
</dbReference>
<comment type="similarity">
    <text evidence="1">Belongs to the argonaute family.</text>
</comment>